<reference evidence="2 3" key="1">
    <citation type="journal article" date="2018" name="PLoS Genet.">
        <title>Population sequencing reveals clonal diversity and ancestral inbreeding in the grapevine cultivar Chardonnay.</title>
        <authorList>
            <person name="Roach M.J."/>
            <person name="Johnson D.L."/>
            <person name="Bohlmann J."/>
            <person name="van Vuuren H.J."/>
            <person name="Jones S.J."/>
            <person name="Pretorius I.S."/>
            <person name="Schmidt S.A."/>
            <person name="Borneman A.R."/>
        </authorList>
    </citation>
    <scope>NUCLEOTIDE SEQUENCE [LARGE SCALE GENOMIC DNA]</scope>
    <source>
        <strain evidence="3">cv. Chardonnay</strain>
        <tissue evidence="2">Leaf</tissue>
    </source>
</reference>
<proteinExistence type="predicted"/>
<accession>A0A438CAF5</accession>
<evidence type="ECO:0000256" key="1">
    <source>
        <dbReference type="SAM" id="MobiDB-lite"/>
    </source>
</evidence>
<evidence type="ECO:0000313" key="2">
    <source>
        <dbReference type="EMBL" id="RVW20221.1"/>
    </source>
</evidence>
<dbReference type="EMBL" id="QGNW01002385">
    <property type="protein sequence ID" value="RVW20221.1"/>
    <property type="molecule type" value="Genomic_DNA"/>
</dbReference>
<sequence length="269" mass="30847">MASIQEALASLGQRIDGHQTEVAPPPVTLPIPTSDEPYTCMDRLDQRLRQMRASDGVITWEDFDGALVVNLPAKFRMPEIERYTDVSRRRTWDDIIQEFLRQFAFNTIIGVSRRDLEALRQRLEKSITSLISHWREKISQIIDRPSENDQINMILRILQPRFARHLMGFPHTDFGSLEKKPSGGQRSGDVGAICSAGMRPPRHYQTIGQTFGFYYPPSPYVQYRPPSPFRPMTPTYLHLVSQLVFAAHATKIPPAPYTRHRAPQTTTYV</sequence>
<dbReference type="Proteomes" id="UP000288805">
    <property type="component" value="Unassembled WGS sequence"/>
</dbReference>
<evidence type="ECO:0008006" key="4">
    <source>
        <dbReference type="Google" id="ProtNLM"/>
    </source>
</evidence>
<feature type="region of interest" description="Disordered" evidence="1">
    <location>
        <begin position="15"/>
        <end position="34"/>
    </location>
</feature>
<name>A0A438CAF5_VITVI</name>
<comment type="caution">
    <text evidence="2">The sequence shown here is derived from an EMBL/GenBank/DDBJ whole genome shotgun (WGS) entry which is preliminary data.</text>
</comment>
<protein>
    <recommendedName>
        <fullName evidence="4">Retrotransposon gag domain-containing protein</fullName>
    </recommendedName>
</protein>
<gene>
    <name evidence="2" type="ORF">CK203_112029</name>
</gene>
<evidence type="ECO:0000313" key="3">
    <source>
        <dbReference type="Proteomes" id="UP000288805"/>
    </source>
</evidence>
<organism evidence="2 3">
    <name type="scientific">Vitis vinifera</name>
    <name type="common">Grape</name>
    <dbReference type="NCBI Taxonomy" id="29760"/>
    <lineage>
        <taxon>Eukaryota</taxon>
        <taxon>Viridiplantae</taxon>
        <taxon>Streptophyta</taxon>
        <taxon>Embryophyta</taxon>
        <taxon>Tracheophyta</taxon>
        <taxon>Spermatophyta</taxon>
        <taxon>Magnoliopsida</taxon>
        <taxon>eudicotyledons</taxon>
        <taxon>Gunneridae</taxon>
        <taxon>Pentapetalae</taxon>
        <taxon>rosids</taxon>
        <taxon>Vitales</taxon>
        <taxon>Vitaceae</taxon>
        <taxon>Viteae</taxon>
        <taxon>Vitis</taxon>
    </lineage>
</organism>
<dbReference type="AlphaFoldDB" id="A0A438CAF5"/>